<reference evidence="3 4" key="1">
    <citation type="submission" date="2023-07" db="EMBL/GenBank/DDBJ databases">
        <title>Strategy for survival of the halotoleranting strain Dietzia MX2 from the Yakshinskoe mineral salts deposit.</title>
        <authorList>
            <person name="Kharitonova M.A."/>
            <person name="Kupriyanova-Ashina F.G."/>
            <person name="Shakirov T.R."/>
            <person name="Vafina M.S."/>
            <person name="Ilinskaya O.N."/>
        </authorList>
    </citation>
    <scope>NUCLEOTIDE SEQUENCE [LARGE SCALE GENOMIC DNA]</scope>
    <source>
        <strain evidence="3 4">MX2</strain>
    </source>
</reference>
<evidence type="ECO:0000313" key="4">
    <source>
        <dbReference type="Proteomes" id="UP001172702"/>
    </source>
</evidence>
<dbReference type="EC" id="2.1.-.-" evidence="3"/>
<gene>
    <name evidence="3" type="ORF">QYF62_11435</name>
</gene>
<comment type="caution">
    <text evidence="3">The sequence shown here is derived from an EMBL/GenBank/DDBJ whole genome shotgun (WGS) entry which is preliminary data.</text>
</comment>
<dbReference type="InterPro" id="IPR029063">
    <property type="entry name" value="SAM-dependent_MTases_sf"/>
</dbReference>
<dbReference type="SUPFAM" id="SSF53335">
    <property type="entry name" value="S-adenosyl-L-methionine-dependent methyltransferases"/>
    <property type="match status" value="1"/>
</dbReference>
<dbReference type="GO" id="GO:0032259">
    <property type="term" value="P:methylation"/>
    <property type="evidence" value="ECO:0007669"/>
    <property type="project" value="UniProtKB-KW"/>
</dbReference>
<feature type="domain" description="Methyltransferase" evidence="2">
    <location>
        <begin position="54"/>
        <end position="145"/>
    </location>
</feature>
<protein>
    <submittedName>
        <fullName evidence="3">Class I SAM-dependent methyltransferase</fullName>
        <ecNumber evidence="3">2.1.-.-</ecNumber>
    </submittedName>
</protein>
<evidence type="ECO:0000256" key="1">
    <source>
        <dbReference type="ARBA" id="ARBA00022679"/>
    </source>
</evidence>
<dbReference type="EMBL" id="JAUHTB010000013">
    <property type="protein sequence ID" value="MDN4506665.1"/>
    <property type="molecule type" value="Genomic_DNA"/>
</dbReference>
<dbReference type="Pfam" id="PF13649">
    <property type="entry name" value="Methyltransf_25"/>
    <property type="match status" value="1"/>
</dbReference>
<name>A0ABT8H2G6_9ACTN</name>
<dbReference type="Proteomes" id="UP001172702">
    <property type="component" value="Unassembled WGS sequence"/>
</dbReference>
<sequence length="229" mass="24208">MAHEFDRAYWDDIWAGAGGSVGDDDGDRPAAMAANPPNPHLIREVSRLVPGTALEAGCGAGTEALWLASQGWQVTGADIAAEALTIAARRSAELGLSGRVSWVEADLSAWEPPARYDLVTTYYAHPAIPQLDFYERLASWVAPRGTLLIVGHPNDAGHGRHGGHVTHAGHDRGAHPPAEAGVTAASVTARLEADRWEIVAAEETSREMPGRGGAPVTVHDVVVTATRRP</sequence>
<keyword evidence="1 3" id="KW-0808">Transferase</keyword>
<dbReference type="Gene3D" id="3.40.50.150">
    <property type="entry name" value="Vaccinia Virus protein VP39"/>
    <property type="match status" value="1"/>
</dbReference>
<keyword evidence="4" id="KW-1185">Reference proteome</keyword>
<dbReference type="GO" id="GO:0008168">
    <property type="term" value="F:methyltransferase activity"/>
    <property type="evidence" value="ECO:0007669"/>
    <property type="project" value="UniProtKB-KW"/>
</dbReference>
<evidence type="ECO:0000313" key="3">
    <source>
        <dbReference type="EMBL" id="MDN4506665.1"/>
    </source>
</evidence>
<dbReference type="InterPro" id="IPR041698">
    <property type="entry name" value="Methyltransf_25"/>
</dbReference>
<dbReference type="RefSeq" id="WP_301162675.1">
    <property type="nucleotide sequence ID" value="NZ_JAUHTB010000013.1"/>
</dbReference>
<proteinExistence type="predicted"/>
<dbReference type="PANTHER" id="PTHR43861">
    <property type="entry name" value="TRANS-ACONITATE 2-METHYLTRANSFERASE-RELATED"/>
    <property type="match status" value="1"/>
</dbReference>
<organism evidence="3 4">
    <name type="scientific">Dietzia maris</name>
    <dbReference type="NCBI Taxonomy" id="37915"/>
    <lineage>
        <taxon>Bacteria</taxon>
        <taxon>Bacillati</taxon>
        <taxon>Actinomycetota</taxon>
        <taxon>Actinomycetes</taxon>
        <taxon>Mycobacteriales</taxon>
        <taxon>Dietziaceae</taxon>
        <taxon>Dietzia</taxon>
    </lineage>
</organism>
<keyword evidence="3" id="KW-0489">Methyltransferase</keyword>
<dbReference type="CDD" id="cd02440">
    <property type="entry name" value="AdoMet_MTases"/>
    <property type="match status" value="1"/>
</dbReference>
<evidence type="ECO:0000259" key="2">
    <source>
        <dbReference type="Pfam" id="PF13649"/>
    </source>
</evidence>
<accession>A0ABT8H2G6</accession>